<evidence type="ECO:0000313" key="2">
    <source>
        <dbReference type="Proteomes" id="UP001183388"/>
    </source>
</evidence>
<gene>
    <name evidence="1" type="ORF">RM780_04090</name>
</gene>
<comment type="caution">
    <text evidence="1">The sequence shown here is derived from an EMBL/GenBank/DDBJ whole genome shotgun (WGS) entry which is preliminary data.</text>
</comment>
<organism evidence="1 2">
    <name type="scientific">Streptomyces boetiae</name>
    <dbReference type="NCBI Taxonomy" id="3075541"/>
    <lineage>
        <taxon>Bacteria</taxon>
        <taxon>Bacillati</taxon>
        <taxon>Actinomycetota</taxon>
        <taxon>Actinomycetes</taxon>
        <taxon>Kitasatosporales</taxon>
        <taxon>Streptomycetaceae</taxon>
        <taxon>Streptomyces</taxon>
    </lineage>
</organism>
<proteinExistence type="predicted"/>
<dbReference type="RefSeq" id="WP_311629062.1">
    <property type="nucleotide sequence ID" value="NZ_JAVREN010000004.1"/>
</dbReference>
<name>A0ABU2L4I1_9ACTN</name>
<sequence>MNAQDIAHAVSTTLGDHIEDFDIDGIVAEITGTYGHVDIDTIDSDAYWAIVERHDTTL</sequence>
<keyword evidence="2" id="KW-1185">Reference proteome</keyword>
<evidence type="ECO:0000313" key="1">
    <source>
        <dbReference type="EMBL" id="MDT0306143.1"/>
    </source>
</evidence>
<reference evidence="2" key="1">
    <citation type="submission" date="2023-07" db="EMBL/GenBank/DDBJ databases">
        <title>30 novel species of actinomycetes from the DSMZ collection.</title>
        <authorList>
            <person name="Nouioui I."/>
        </authorList>
    </citation>
    <scope>NUCLEOTIDE SEQUENCE [LARGE SCALE GENOMIC DNA]</scope>
    <source>
        <strain evidence="2">DSM 44917</strain>
    </source>
</reference>
<protein>
    <submittedName>
        <fullName evidence="1">Uncharacterized protein</fullName>
    </submittedName>
</protein>
<dbReference type="Proteomes" id="UP001183388">
    <property type="component" value="Unassembled WGS sequence"/>
</dbReference>
<dbReference type="EMBL" id="JAVREN010000004">
    <property type="protein sequence ID" value="MDT0306143.1"/>
    <property type="molecule type" value="Genomic_DNA"/>
</dbReference>
<accession>A0ABU2L4I1</accession>